<sequence>MLETGRSLGGSRGRKEGTEQAHPRGSQGGGGAGWWGNVDSGELEVSKNELKRCMQVEKKVAEKEAKQKELREKQLSQDSAAATNHTTDKHMGAKEESLDLNQYYKISSQAIGSMPKELPRGSSSSVTFEKRGSSCKSWPIPGIINQKKNPFISITNCFEET</sequence>
<name>A0AA40I1V6_CNENI</name>
<gene>
    <name evidence="2" type="ORF">QTO34_017912</name>
</gene>
<dbReference type="EMBL" id="JAULJE010000007">
    <property type="protein sequence ID" value="KAK1341498.1"/>
    <property type="molecule type" value="Genomic_DNA"/>
</dbReference>
<keyword evidence="3" id="KW-1185">Reference proteome</keyword>
<feature type="region of interest" description="Disordered" evidence="1">
    <location>
        <begin position="1"/>
        <end position="39"/>
    </location>
</feature>
<feature type="region of interest" description="Disordered" evidence="1">
    <location>
        <begin position="113"/>
        <end position="135"/>
    </location>
</feature>
<feature type="region of interest" description="Disordered" evidence="1">
    <location>
        <begin position="58"/>
        <end position="96"/>
    </location>
</feature>
<proteinExistence type="predicted"/>
<evidence type="ECO:0000313" key="3">
    <source>
        <dbReference type="Proteomes" id="UP001177744"/>
    </source>
</evidence>
<evidence type="ECO:0000256" key="1">
    <source>
        <dbReference type="SAM" id="MobiDB-lite"/>
    </source>
</evidence>
<reference evidence="2" key="1">
    <citation type="submission" date="2023-06" db="EMBL/GenBank/DDBJ databases">
        <title>Reference genome for the Northern bat (Eptesicus nilssonii), a most northern bat species.</title>
        <authorList>
            <person name="Laine V.N."/>
            <person name="Pulliainen A.T."/>
            <person name="Lilley T.M."/>
        </authorList>
    </citation>
    <scope>NUCLEOTIDE SEQUENCE</scope>
    <source>
        <strain evidence="2">BLF_Eptnil</strain>
        <tissue evidence="2">Kidney</tissue>
    </source>
</reference>
<evidence type="ECO:0000313" key="2">
    <source>
        <dbReference type="EMBL" id="KAK1341498.1"/>
    </source>
</evidence>
<protein>
    <submittedName>
        <fullName evidence="2">Uncharacterized protein</fullName>
    </submittedName>
</protein>
<feature type="compositionally biased region" description="Basic and acidic residues" evidence="1">
    <location>
        <begin position="58"/>
        <end position="75"/>
    </location>
</feature>
<feature type="compositionally biased region" description="Basic and acidic residues" evidence="1">
    <location>
        <begin position="86"/>
        <end position="96"/>
    </location>
</feature>
<organism evidence="2 3">
    <name type="scientific">Cnephaeus nilssonii</name>
    <name type="common">Northern bat</name>
    <name type="synonym">Eptesicus nilssonii</name>
    <dbReference type="NCBI Taxonomy" id="3371016"/>
    <lineage>
        <taxon>Eukaryota</taxon>
        <taxon>Metazoa</taxon>
        <taxon>Chordata</taxon>
        <taxon>Craniata</taxon>
        <taxon>Vertebrata</taxon>
        <taxon>Euteleostomi</taxon>
        <taxon>Mammalia</taxon>
        <taxon>Eutheria</taxon>
        <taxon>Laurasiatheria</taxon>
        <taxon>Chiroptera</taxon>
        <taxon>Yangochiroptera</taxon>
        <taxon>Vespertilionidae</taxon>
        <taxon>Cnephaeus</taxon>
    </lineage>
</organism>
<dbReference type="AlphaFoldDB" id="A0AA40I1V6"/>
<feature type="compositionally biased region" description="Basic and acidic residues" evidence="1">
    <location>
        <begin position="13"/>
        <end position="22"/>
    </location>
</feature>
<feature type="compositionally biased region" description="Polar residues" evidence="1">
    <location>
        <begin position="76"/>
        <end position="85"/>
    </location>
</feature>
<accession>A0AA40I1V6</accession>
<dbReference type="Proteomes" id="UP001177744">
    <property type="component" value="Unassembled WGS sequence"/>
</dbReference>
<comment type="caution">
    <text evidence="2">The sequence shown here is derived from an EMBL/GenBank/DDBJ whole genome shotgun (WGS) entry which is preliminary data.</text>
</comment>